<dbReference type="Gene3D" id="3.40.50.1360">
    <property type="match status" value="1"/>
</dbReference>
<gene>
    <name evidence="3" type="ORF">P872_14390</name>
</gene>
<dbReference type="NCBIfam" id="NF007291">
    <property type="entry name" value="PRK09762.1"/>
    <property type="match status" value="1"/>
</dbReference>
<evidence type="ECO:0000256" key="1">
    <source>
        <dbReference type="ARBA" id="ARBA00022801"/>
    </source>
</evidence>
<accession>U5BQH6</accession>
<reference evidence="3 4" key="1">
    <citation type="journal article" date="2013" name="Genome Announc.">
        <title>Draft Genome Sequence of the Psychrophilic and Alkaliphilic Rhodonellum psychrophilum Strain GCM71T.</title>
        <authorList>
            <person name="Hauptmann A.L."/>
            <person name="Glaring M.A."/>
            <person name="Hallin P.F."/>
            <person name="Prieme A."/>
            <person name="Stougaard P."/>
        </authorList>
    </citation>
    <scope>NUCLEOTIDE SEQUENCE [LARGE SCALE GENOMIC DNA]</scope>
    <source>
        <strain evidence="3 4">GCM71</strain>
    </source>
</reference>
<dbReference type="EMBL" id="AWXR01000151">
    <property type="protein sequence ID" value="ERM80158.1"/>
    <property type="molecule type" value="Genomic_DNA"/>
</dbReference>
<protein>
    <recommendedName>
        <fullName evidence="2">Glucosamine/galactosamine-6-phosphate isomerase domain-containing protein</fullName>
    </recommendedName>
</protein>
<dbReference type="InterPro" id="IPR004547">
    <property type="entry name" value="Glucosamine6P_isomerase"/>
</dbReference>
<evidence type="ECO:0000313" key="3">
    <source>
        <dbReference type="EMBL" id="ERM80158.1"/>
    </source>
</evidence>
<dbReference type="GO" id="GO:0004342">
    <property type="term" value="F:glucosamine-6-phosphate deaminase activity"/>
    <property type="evidence" value="ECO:0007669"/>
    <property type="project" value="InterPro"/>
</dbReference>
<organism evidence="3 4">
    <name type="scientific">Rhodonellum psychrophilum GCM71 = DSM 17998</name>
    <dbReference type="NCBI Taxonomy" id="1123057"/>
    <lineage>
        <taxon>Bacteria</taxon>
        <taxon>Pseudomonadati</taxon>
        <taxon>Bacteroidota</taxon>
        <taxon>Cytophagia</taxon>
        <taxon>Cytophagales</taxon>
        <taxon>Cytophagaceae</taxon>
        <taxon>Rhodonellum</taxon>
    </lineage>
</organism>
<keyword evidence="4" id="KW-1185">Reference proteome</keyword>
<dbReference type="GO" id="GO:0019262">
    <property type="term" value="P:N-acetylneuraminate catabolic process"/>
    <property type="evidence" value="ECO:0007669"/>
    <property type="project" value="TreeGrafter"/>
</dbReference>
<dbReference type="GO" id="GO:0042802">
    <property type="term" value="F:identical protein binding"/>
    <property type="evidence" value="ECO:0007669"/>
    <property type="project" value="TreeGrafter"/>
</dbReference>
<dbReference type="GO" id="GO:0005829">
    <property type="term" value="C:cytosol"/>
    <property type="evidence" value="ECO:0007669"/>
    <property type="project" value="TreeGrafter"/>
</dbReference>
<sequence length="247" mass="27454">METNNQKNLNPMKITYFDDSSKMSAFASLMVLNELRKKQYLLIAAATGGSPEGLYQMLEKRYQFDPELFEKLRVLKLDEWGGIPMSDPGSCHSYLNEKVLKPLHVSSDRYLAFDSAAPDPAEECRRIQEEIDHTGPIDCCILGLGKNGHIGFNEPASILQSDCHVAKLSAETIDHPLVQAMSQTPSFGMTVGMKGIMQSKKILLLITGSGKQEAIKKLMEKEISTQLPASFLWLHGDVECLIDKTSC</sequence>
<evidence type="ECO:0000313" key="4">
    <source>
        <dbReference type="Proteomes" id="UP000016843"/>
    </source>
</evidence>
<dbReference type="AlphaFoldDB" id="U5BQH6"/>
<dbReference type="PANTHER" id="PTHR11280">
    <property type="entry name" value="GLUCOSAMINE-6-PHOSPHATE ISOMERASE"/>
    <property type="match status" value="1"/>
</dbReference>
<evidence type="ECO:0000259" key="2">
    <source>
        <dbReference type="Pfam" id="PF01182"/>
    </source>
</evidence>
<proteinExistence type="predicted"/>
<dbReference type="SUPFAM" id="SSF100950">
    <property type="entry name" value="NagB/RpiA/CoA transferase-like"/>
    <property type="match status" value="1"/>
</dbReference>
<dbReference type="GO" id="GO:0005975">
    <property type="term" value="P:carbohydrate metabolic process"/>
    <property type="evidence" value="ECO:0007669"/>
    <property type="project" value="InterPro"/>
</dbReference>
<dbReference type="Pfam" id="PF01182">
    <property type="entry name" value="Glucosamine_iso"/>
    <property type="match status" value="1"/>
</dbReference>
<dbReference type="CDD" id="cd01399">
    <property type="entry name" value="GlcN6P_deaminase"/>
    <property type="match status" value="1"/>
</dbReference>
<dbReference type="GO" id="GO:0006043">
    <property type="term" value="P:glucosamine catabolic process"/>
    <property type="evidence" value="ECO:0007669"/>
    <property type="project" value="TreeGrafter"/>
</dbReference>
<dbReference type="GO" id="GO:0006046">
    <property type="term" value="P:N-acetylglucosamine catabolic process"/>
    <property type="evidence" value="ECO:0007669"/>
    <property type="project" value="TreeGrafter"/>
</dbReference>
<comment type="caution">
    <text evidence="3">The sequence shown here is derived from an EMBL/GenBank/DDBJ whole genome shotgun (WGS) entry which is preliminary data.</text>
</comment>
<dbReference type="InterPro" id="IPR006148">
    <property type="entry name" value="Glc/Gal-6P_isomerase"/>
</dbReference>
<dbReference type="eggNOG" id="COG0363">
    <property type="taxonomic scope" value="Bacteria"/>
</dbReference>
<feature type="domain" description="Glucosamine/galactosamine-6-phosphate isomerase" evidence="2">
    <location>
        <begin position="33"/>
        <end position="232"/>
    </location>
</feature>
<dbReference type="Proteomes" id="UP000016843">
    <property type="component" value="Unassembled WGS sequence"/>
</dbReference>
<keyword evidence="1" id="KW-0378">Hydrolase</keyword>
<dbReference type="PANTHER" id="PTHR11280:SF5">
    <property type="entry name" value="GLUCOSAMINE-6-PHOSPHATE ISOMERASE"/>
    <property type="match status" value="1"/>
</dbReference>
<dbReference type="InterPro" id="IPR037171">
    <property type="entry name" value="NagB/RpiA_transferase-like"/>
</dbReference>
<name>U5BQH6_9BACT</name>